<evidence type="ECO:0008006" key="4">
    <source>
        <dbReference type="Google" id="ProtNLM"/>
    </source>
</evidence>
<keyword evidence="1" id="KW-0808">Transferase</keyword>
<proteinExistence type="predicted"/>
<dbReference type="InterPro" id="IPR018294">
    <property type="entry name" value="ISPD_synthase_CS"/>
</dbReference>
<feature type="non-terminal residue" evidence="3">
    <location>
        <position position="159"/>
    </location>
</feature>
<dbReference type="GO" id="GO:0050518">
    <property type="term" value="F:2-C-methyl-D-erythritol 4-phosphate cytidylyltransferase activity"/>
    <property type="evidence" value="ECO:0007669"/>
    <property type="project" value="TreeGrafter"/>
</dbReference>
<evidence type="ECO:0000256" key="1">
    <source>
        <dbReference type="ARBA" id="ARBA00022679"/>
    </source>
</evidence>
<reference evidence="3" key="1">
    <citation type="submission" date="2018-05" db="EMBL/GenBank/DDBJ databases">
        <authorList>
            <person name="Lanie J.A."/>
            <person name="Ng W.-L."/>
            <person name="Kazmierczak K.M."/>
            <person name="Andrzejewski T.M."/>
            <person name="Davidsen T.M."/>
            <person name="Wayne K.J."/>
            <person name="Tettelin H."/>
            <person name="Glass J.I."/>
            <person name="Rusch D."/>
            <person name="Podicherti R."/>
            <person name="Tsui H.-C.T."/>
            <person name="Winkler M.E."/>
        </authorList>
    </citation>
    <scope>NUCLEOTIDE SEQUENCE</scope>
</reference>
<dbReference type="Pfam" id="PF01128">
    <property type="entry name" value="IspD"/>
    <property type="match status" value="1"/>
</dbReference>
<name>A0A382UFA3_9ZZZZ</name>
<accession>A0A382UFA3</accession>
<dbReference type="SUPFAM" id="SSF53448">
    <property type="entry name" value="Nucleotide-diphospho-sugar transferases"/>
    <property type="match status" value="1"/>
</dbReference>
<evidence type="ECO:0000256" key="2">
    <source>
        <dbReference type="ARBA" id="ARBA00022695"/>
    </source>
</evidence>
<dbReference type="EMBL" id="UINC01143716">
    <property type="protein sequence ID" value="SVD32802.1"/>
    <property type="molecule type" value="Genomic_DNA"/>
</dbReference>
<protein>
    <recommendedName>
        <fullName evidence="4">2-C-methyl-D-erythritol 4-phosphate cytidylyltransferase</fullName>
    </recommendedName>
</protein>
<dbReference type="InterPro" id="IPR034683">
    <property type="entry name" value="IspD/TarI"/>
</dbReference>
<evidence type="ECO:0000313" key="3">
    <source>
        <dbReference type="EMBL" id="SVD32802.1"/>
    </source>
</evidence>
<dbReference type="GO" id="GO:0008299">
    <property type="term" value="P:isoprenoid biosynthetic process"/>
    <property type="evidence" value="ECO:0007669"/>
    <property type="project" value="InterPro"/>
</dbReference>
<dbReference type="InterPro" id="IPR050088">
    <property type="entry name" value="IspD/TarI_cytidylyltransf_bact"/>
</dbReference>
<dbReference type="PROSITE" id="PS01295">
    <property type="entry name" value="ISPD"/>
    <property type="match status" value="1"/>
</dbReference>
<dbReference type="PANTHER" id="PTHR32125">
    <property type="entry name" value="2-C-METHYL-D-ERYTHRITOL 4-PHOSPHATE CYTIDYLYLTRANSFERASE, CHLOROPLASTIC"/>
    <property type="match status" value="1"/>
</dbReference>
<dbReference type="InterPro" id="IPR029044">
    <property type="entry name" value="Nucleotide-diphossugar_trans"/>
</dbReference>
<sequence>MANNFVSVIPAAGDGSRLSTEIPKQFLRLEGRTILELSIKPLLDFSECLGICVAMPLEGDYSEYTNINNSKVNFIKGGKNRLDSVIEGIKYWRESGKIFTHILVHDAVRPCLKSSDVRSLLEMMDKEDLDGAILGVPCSDTIKKISGKEVVKKPFVKYS</sequence>
<dbReference type="PANTHER" id="PTHR32125:SF4">
    <property type="entry name" value="2-C-METHYL-D-ERYTHRITOL 4-PHOSPHATE CYTIDYLYLTRANSFERASE, CHLOROPLASTIC"/>
    <property type="match status" value="1"/>
</dbReference>
<organism evidence="3">
    <name type="scientific">marine metagenome</name>
    <dbReference type="NCBI Taxonomy" id="408172"/>
    <lineage>
        <taxon>unclassified sequences</taxon>
        <taxon>metagenomes</taxon>
        <taxon>ecological metagenomes</taxon>
    </lineage>
</organism>
<dbReference type="AlphaFoldDB" id="A0A382UFA3"/>
<dbReference type="Gene3D" id="3.90.550.10">
    <property type="entry name" value="Spore Coat Polysaccharide Biosynthesis Protein SpsA, Chain A"/>
    <property type="match status" value="1"/>
</dbReference>
<keyword evidence="2" id="KW-0548">Nucleotidyltransferase</keyword>
<gene>
    <name evidence="3" type="ORF">METZ01_LOCUS385656</name>
</gene>